<evidence type="ECO:0000256" key="10">
    <source>
        <dbReference type="ARBA" id="ARBA00030253"/>
    </source>
</evidence>
<dbReference type="InterPro" id="IPR030470">
    <property type="entry name" value="UbiA_prenylTrfase_CS"/>
</dbReference>
<dbReference type="NCBIfam" id="TIGR01473">
    <property type="entry name" value="cyoE_ctaB"/>
    <property type="match status" value="1"/>
</dbReference>
<feature type="transmembrane region" description="Helical" evidence="14">
    <location>
        <begin position="274"/>
        <end position="295"/>
    </location>
</feature>
<keyword evidence="7 14" id="KW-1133">Transmembrane helix</keyword>
<feature type="transmembrane region" description="Helical" evidence="14">
    <location>
        <begin position="92"/>
        <end position="112"/>
    </location>
</feature>
<dbReference type="EC" id="2.5.1.141" evidence="3 14"/>
<name>A0A538SAI3_UNCEI</name>
<evidence type="ECO:0000256" key="12">
    <source>
        <dbReference type="ARBA" id="ARBA00042475"/>
    </source>
</evidence>
<organism evidence="15 16">
    <name type="scientific">Eiseniibacteriota bacterium</name>
    <dbReference type="NCBI Taxonomy" id="2212470"/>
    <lineage>
        <taxon>Bacteria</taxon>
        <taxon>Candidatus Eiseniibacteriota</taxon>
    </lineage>
</organism>
<feature type="transmembrane region" description="Helical" evidence="14">
    <location>
        <begin position="50"/>
        <end position="71"/>
    </location>
</feature>
<dbReference type="CDD" id="cd13957">
    <property type="entry name" value="PT_UbiA_Cox10"/>
    <property type="match status" value="1"/>
</dbReference>
<comment type="similarity">
    <text evidence="14">Belongs to the UbiA prenyltransferase family. Protoheme IX farnesyltransferase subfamily.</text>
</comment>
<keyword evidence="4 14" id="KW-1003">Cell membrane</keyword>
<dbReference type="HAMAP" id="MF_00154">
    <property type="entry name" value="CyoE_CtaB"/>
    <property type="match status" value="1"/>
</dbReference>
<dbReference type="Pfam" id="PF01040">
    <property type="entry name" value="UbiA"/>
    <property type="match status" value="1"/>
</dbReference>
<gene>
    <name evidence="14" type="primary">ctaB</name>
    <name evidence="15" type="ORF">E6K72_13135</name>
</gene>
<evidence type="ECO:0000256" key="3">
    <source>
        <dbReference type="ARBA" id="ARBA00012292"/>
    </source>
</evidence>
<dbReference type="Gene3D" id="1.10.357.140">
    <property type="entry name" value="UbiA prenyltransferase"/>
    <property type="match status" value="1"/>
</dbReference>
<comment type="function">
    <text evidence="14">Converts heme B (protoheme IX) to heme O by substitution of the vinyl group on carbon 2 of heme B porphyrin ring with a hydroxyethyl farnesyl side group.</text>
</comment>
<dbReference type="GO" id="GO:0008495">
    <property type="term" value="F:protoheme IX farnesyltransferase activity"/>
    <property type="evidence" value="ECO:0007669"/>
    <property type="project" value="UniProtKB-UniRule"/>
</dbReference>
<protein>
    <recommendedName>
        <fullName evidence="11 14">Protoheme IX farnesyltransferase</fullName>
        <ecNumber evidence="3 14">2.5.1.141</ecNumber>
    </recommendedName>
    <alternativeName>
        <fullName evidence="12 14">Heme B farnesyltransferase</fullName>
    </alternativeName>
    <alternativeName>
        <fullName evidence="10 14">Heme O synthase</fullName>
    </alternativeName>
</protein>
<comment type="miscellaneous">
    <text evidence="14">Carbon 2 of the heme B porphyrin ring is defined according to the Fischer nomenclature.</text>
</comment>
<dbReference type="GO" id="GO:0048034">
    <property type="term" value="P:heme O biosynthetic process"/>
    <property type="evidence" value="ECO:0007669"/>
    <property type="project" value="UniProtKB-UniRule"/>
</dbReference>
<evidence type="ECO:0000256" key="2">
    <source>
        <dbReference type="ARBA" id="ARBA00004919"/>
    </source>
</evidence>
<dbReference type="PANTHER" id="PTHR43448">
    <property type="entry name" value="PROTOHEME IX FARNESYLTRANSFERASE, MITOCHONDRIAL"/>
    <property type="match status" value="1"/>
</dbReference>
<evidence type="ECO:0000256" key="8">
    <source>
        <dbReference type="ARBA" id="ARBA00023133"/>
    </source>
</evidence>
<reference evidence="15 16" key="1">
    <citation type="journal article" date="2019" name="Nat. Microbiol.">
        <title>Mediterranean grassland soil C-N compound turnover is dependent on rainfall and depth, and is mediated by genomically divergent microorganisms.</title>
        <authorList>
            <person name="Diamond S."/>
            <person name="Andeer P.F."/>
            <person name="Li Z."/>
            <person name="Crits-Christoph A."/>
            <person name="Burstein D."/>
            <person name="Anantharaman K."/>
            <person name="Lane K.R."/>
            <person name="Thomas B.C."/>
            <person name="Pan C."/>
            <person name="Northen T.R."/>
            <person name="Banfield J.F."/>
        </authorList>
    </citation>
    <scope>NUCLEOTIDE SEQUENCE [LARGE SCALE GENOMIC DNA]</scope>
    <source>
        <strain evidence="15">WS_2</strain>
    </source>
</reference>
<comment type="catalytic activity">
    <reaction evidence="13 14">
        <text>heme b + (2E,6E)-farnesyl diphosphate + H2O = Fe(II)-heme o + diphosphate</text>
        <dbReference type="Rhea" id="RHEA:28070"/>
        <dbReference type="ChEBI" id="CHEBI:15377"/>
        <dbReference type="ChEBI" id="CHEBI:33019"/>
        <dbReference type="ChEBI" id="CHEBI:60344"/>
        <dbReference type="ChEBI" id="CHEBI:60530"/>
        <dbReference type="ChEBI" id="CHEBI:175763"/>
        <dbReference type="EC" id="2.5.1.141"/>
    </reaction>
</comment>
<keyword evidence="5 14" id="KW-0808">Transferase</keyword>
<evidence type="ECO:0000256" key="11">
    <source>
        <dbReference type="ARBA" id="ARBA00040810"/>
    </source>
</evidence>
<evidence type="ECO:0000313" key="16">
    <source>
        <dbReference type="Proteomes" id="UP000317716"/>
    </source>
</evidence>
<evidence type="ECO:0000256" key="9">
    <source>
        <dbReference type="ARBA" id="ARBA00023136"/>
    </source>
</evidence>
<evidence type="ECO:0000256" key="4">
    <source>
        <dbReference type="ARBA" id="ARBA00022475"/>
    </source>
</evidence>
<accession>A0A538SAI3</accession>
<feature type="transmembrane region" description="Helical" evidence="14">
    <location>
        <begin position="244"/>
        <end position="262"/>
    </location>
</feature>
<keyword evidence="9 14" id="KW-0472">Membrane</keyword>
<evidence type="ECO:0000256" key="6">
    <source>
        <dbReference type="ARBA" id="ARBA00022692"/>
    </source>
</evidence>
<feature type="transmembrane region" description="Helical" evidence="14">
    <location>
        <begin position="171"/>
        <end position="194"/>
    </location>
</feature>
<evidence type="ECO:0000256" key="13">
    <source>
        <dbReference type="ARBA" id="ARBA00047690"/>
    </source>
</evidence>
<sequence length="307" mass="32636">MTVALAPSRARSVALAYFELTKPRISTLVGITAVPALLLASPGLPPLAVFWGALVGTLLASGSAACFNMYFDRDIDALMERTRLRPLPSGRLAPSSALKLGFVLAGLAWVTLVIFANLLAALIALASIFYYAVIYTVWLKRRTPQNIVIGGAAGASAPLIAWAAVAGHVSVPAVLLAGVVFLWTPPHFWALALVRREDYARAGIPMLPVTHGEAETRRQILLYTLVLVPVTLALVPLGVAGRLYGIPAALLGAAFIFGAWRLARSPSSARAMRLFGFSILYLFALYALLTVDAYVGHAPLVAARIVP</sequence>
<dbReference type="InterPro" id="IPR006369">
    <property type="entry name" value="Protohaem_IX_farnesylTrfase"/>
</dbReference>
<evidence type="ECO:0000256" key="14">
    <source>
        <dbReference type="HAMAP-Rule" id="MF_00154"/>
    </source>
</evidence>
<dbReference type="PROSITE" id="PS00943">
    <property type="entry name" value="UBIA"/>
    <property type="match status" value="1"/>
</dbReference>
<comment type="pathway">
    <text evidence="2 14">Porphyrin-containing compound metabolism; heme O biosynthesis; heme O from protoheme: step 1/1.</text>
</comment>
<evidence type="ECO:0000256" key="7">
    <source>
        <dbReference type="ARBA" id="ARBA00022989"/>
    </source>
</evidence>
<evidence type="ECO:0000256" key="5">
    <source>
        <dbReference type="ARBA" id="ARBA00022679"/>
    </source>
</evidence>
<dbReference type="InterPro" id="IPR044878">
    <property type="entry name" value="UbiA_sf"/>
</dbReference>
<proteinExistence type="inferred from homology"/>
<keyword evidence="6 14" id="KW-0812">Transmembrane</keyword>
<feature type="transmembrane region" description="Helical" evidence="14">
    <location>
        <begin position="146"/>
        <end position="165"/>
    </location>
</feature>
<evidence type="ECO:0000313" key="15">
    <source>
        <dbReference type="EMBL" id="TMQ48391.1"/>
    </source>
</evidence>
<dbReference type="NCBIfam" id="NF003349">
    <property type="entry name" value="PRK04375.1-2"/>
    <property type="match status" value="1"/>
</dbReference>
<feature type="transmembrane region" description="Helical" evidence="14">
    <location>
        <begin position="220"/>
        <end position="238"/>
    </location>
</feature>
<comment type="subcellular location">
    <subcellularLocation>
        <location evidence="1 14">Cell membrane</location>
        <topology evidence="1 14">Multi-pass membrane protein</topology>
    </subcellularLocation>
</comment>
<feature type="transmembrane region" description="Helical" evidence="14">
    <location>
        <begin position="118"/>
        <end position="139"/>
    </location>
</feature>
<dbReference type="PANTHER" id="PTHR43448:SF7">
    <property type="entry name" value="4-HYDROXYBENZOATE SOLANESYLTRANSFERASE"/>
    <property type="match status" value="1"/>
</dbReference>
<dbReference type="GO" id="GO:0005886">
    <property type="term" value="C:plasma membrane"/>
    <property type="evidence" value="ECO:0007669"/>
    <property type="project" value="UniProtKB-SubCell"/>
</dbReference>
<comment type="caution">
    <text evidence="15">The sequence shown here is derived from an EMBL/GenBank/DDBJ whole genome shotgun (WGS) entry which is preliminary data.</text>
</comment>
<keyword evidence="8 14" id="KW-0350">Heme biosynthesis</keyword>
<feature type="transmembrane region" description="Helical" evidence="14">
    <location>
        <begin position="25"/>
        <end position="44"/>
    </location>
</feature>
<dbReference type="InterPro" id="IPR000537">
    <property type="entry name" value="UbiA_prenyltransferase"/>
</dbReference>
<dbReference type="Proteomes" id="UP000317716">
    <property type="component" value="Unassembled WGS sequence"/>
</dbReference>
<evidence type="ECO:0000256" key="1">
    <source>
        <dbReference type="ARBA" id="ARBA00004651"/>
    </source>
</evidence>
<dbReference type="EMBL" id="VBOS01000482">
    <property type="protein sequence ID" value="TMQ48391.1"/>
    <property type="molecule type" value="Genomic_DNA"/>
</dbReference>
<dbReference type="UniPathway" id="UPA00834">
    <property type="reaction ID" value="UER00712"/>
</dbReference>
<dbReference type="AlphaFoldDB" id="A0A538SAI3"/>